<evidence type="ECO:0000256" key="1">
    <source>
        <dbReference type="ARBA" id="ARBA00004529"/>
    </source>
</evidence>
<protein>
    <recommendedName>
        <fullName evidence="13">Coronin</fullName>
    </recommendedName>
</protein>
<dbReference type="InterPro" id="IPR015943">
    <property type="entry name" value="WD40/YVTN_repeat-like_dom_sf"/>
</dbReference>
<comment type="function">
    <text evidence="10">Regulates leading edge dynamics and cell motility in fibroblasts. May be involved in cytokinesis and signal transduction.</text>
</comment>
<feature type="coiled-coil region" evidence="14">
    <location>
        <begin position="1612"/>
        <end position="1639"/>
    </location>
</feature>
<dbReference type="SMART" id="SM01166">
    <property type="entry name" value="DUF1899"/>
    <property type="match status" value="1"/>
</dbReference>
<evidence type="ECO:0000313" key="18">
    <source>
        <dbReference type="Proteomes" id="UP000472277"/>
    </source>
</evidence>
<keyword evidence="18" id="KW-1185">Reference proteome</keyword>
<dbReference type="PROSITE" id="PS00678">
    <property type="entry name" value="WD_REPEATS_1"/>
    <property type="match status" value="1"/>
</dbReference>
<accession>A0A673W0M1</accession>
<keyword evidence="7 14" id="KW-0175">Coiled coil</keyword>
<dbReference type="Pfam" id="PF16300">
    <property type="entry name" value="WD40_4"/>
    <property type="match status" value="1"/>
</dbReference>
<dbReference type="Proteomes" id="UP000472277">
    <property type="component" value="Chromosome 15"/>
</dbReference>
<evidence type="ECO:0000256" key="9">
    <source>
        <dbReference type="ARBA" id="ARBA00023212"/>
    </source>
</evidence>
<keyword evidence="9" id="KW-0206">Cytoskeleton</keyword>
<dbReference type="PROSITE" id="PS50082">
    <property type="entry name" value="WD_REPEATS_2"/>
    <property type="match status" value="2"/>
</dbReference>
<dbReference type="SMART" id="SM00320">
    <property type="entry name" value="WD40"/>
    <property type="match status" value="3"/>
</dbReference>
<reference evidence="17" key="1">
    <citation type="submission" date="2025-08" db="UniProtKB">
        <authorList>
            <consortium name="Ensembl"/>
        </authorList>
    </citation>
    <scope>IDENTIFICATION</scope>
</reference>
<keyword evidence="5 12" id="KW-0853">WD repeat</keyword>
<feature type="repeat" description="WD" evidence="12">
    <location>
        <begin position="1297"/>
        <end position="1339"/>
    </location>
</feature>
<feature type="region of interest" description="Disordered" evidence="15">
    <location>
        <begin position="840"/>
        <end position="869"/>
    </location>
</feature>
<feature type="compositionally biased region" description="Polar residues" evidence="15">
    <location>
        <begin position="137"/>
        <end position="146"/>
    </location>
</feature>
<feature type="compositionally biased region" description="Polar residues" evidence="15">
    <location>
        <begin position="562"/>
        <end position="593"/>
    </location>
</feature>
<evidence type="ECO:0000256" key="8">
    <source>
        <dbReference type="ARBA" id="ARBA00023203"/>
    </source>
</evidence>
<dbReference type="InterPro" id="IPR019775">
    <property type="entry name" value="WD40_repeat_CS"/>
</dbReference>
<keyword evidence="6 13" id="KW-0677">Repeat</keyword>
<evidence type="ECO:0000259" key="16">
    <source>
        <dbReference type="SMART" id="SM01166"/>
    </source>
</evidence>
<proteinExistence type="inferred from homology"/>
<evidence type="ECO:0000256" key="4">
    <source>
        <dbReference type="ARBA" id="ARBA00022553"/>
    </source>
</evidence>
<dbReference type="Pfam" id="PF08953">
    <property type="entry name" value="DUF1899"/>
    <property type="match status" value="1"/>
</dbReference>
<evidence type="ECO:0000313" key="17">
    <source>
        <dbReference type="Ensembl" id="ENSSTUP00000005545.1"/>
    </source>
</evidence>
<feature type="region of interest" description="Disordered" evidence="15">
    <location>
        <begin position="72"/>
        <end position="206"/>
    </location>
</feature>
<name>A0A673W0M1_SALTR</name>
<dbReference type="GO" id="GO:0051015">
    <property type="term" value="F:actin filament binding"/>
    <property type="evidence" value="ECO:0007669"/>
    <property type="project" value="TreeGrafter"/>
</dbReference>
<dbReference type="InterPro" id="IPR015505">
    <property type="entry name" value="Coronin"/>
</dbReference>
<gene>
    <name evidence="17" type="primary">LOC115149178</name>
</gene>
<dbReference type="GO" id="GO:0007015">
    <property type="term" value="P:actin filament organization"/>
    <property type="evidence" value="ECO:0007669"/>
    <property type="project" value="TreeGrafter"/>
</dbReference>
<feature type="compositionally biased region" description="Pro residues" evidence="15">
    <location>
        <begin position="528"/>
        <end position="538"/>
    </location>
</feature>
<dbReference type="PANTHER" id="PTHR10856:SF24">
    <property type="entry name" value="CORONIN-1B"/>
    <property type="match status" value="1"/>
</dbReference>
<evidence type="ECO:0000256" key="6">
    <source>
        <dbReference type="ARBA" id="ARBA00022737"/>
    </source>
</evidence>
<comment type="subcellular location">
    <subcellularLocation>
        <location evidence="1">Cytoplasm</location>
        <location evidence="1">Cytoskeleton</location>
        <location evidence="1">Stress fiber</location>
    </subcellularLocation>
</comment>
<feature type="compositionally biased region" description="Basic and acidic residues" evidence="15">
    <location>
        <begin position="721"/>
        <end position="734"/>
    </location>
</feature>
<organism evidence="17 18">
    <name type="scientific">Salmo trutta</name>
    <name type="common">Brown trout</name>
    <dbReference type="NCBI Taxonomy" id="8032"/>
    <lineage>
        <taxon>Eukaryota</taxon>
        <taxon>Metazoa</taxon>
        <taxon>Chordata</taxon>
        <taxon>Craniata</taxon>
        <taxon>Vertebrata</taxon>
        <taxon>Euteleostomi</taxon>
        <taxon>Actinopterygii</taxon>
        <taxon>Neopterygii</taxon>
        <taxon>Teleostei</taxon>
        <taxon>Protacanthopterygii</taxon>
        <taxon>Salmoniformes</taxon>
        <taxon>Salmonidae</taxon>
        <taxon>Salmoninae</taxon>
        <taxon>Salmo</taxon>
    </lineage>
</organism>
<evidence type="ECO:0000256" key="10">
    <source>
        <dbReference type="ARBA" id="ARBA00024891"/>
    </source>
</evidence>
<dbReference type="FunFam" id="2.130.10.10:FF:000003">
    <property type="entry name" value="Coronin"/>
    <property type="match status" value="1"/>
</dbReference>
<feature type="region of interest" description="Disordered" evidence="15">
    <location>
        <begin position="283"/>
        <end position="313"/>
    </location>
</feature>
<dbReference type="Ensembl" id="ENSSTUT00000005890.1">
    <property type="protein sequence ID" value="ENSSTUP00000005545.1"/>
    <property type="gene ID" value="ENSSTUG00000002297.1"/>
</dbReference>
<dbReference type="PROSITE" id="PS50294">
    <property type="entry name" value="WD_REPEATS_REGION"/>
    <property type="match status" value="2"/>
</dbReference>
<feature type="compositionally biased region" description="Polar residues" evidence="15">
    <location>
        <begin position="506"/>
        <end position="523"/>
    </location>
</feature>
<feature type="domain" description="DUF1899" evidence="16">
    <location>
        <begin position="1174"/>
        <end position="1238"/>
    </location>
</feature>
<feature type="compositionally biased region" description="Basic and acidic residues" evidence="15">
    <location>
        <begin position="147"/>
        <end position="157"/>
    </location>
</feature>
<evidence type="ECO:0000256" key="11">
    <source>
        <dbReference type="ARBA" id="ARBA00046901"/>
    </source>
</evidence>
<dbReference type="InterPro" id="IPR015048">
    <property type="entry name" value="DUF1899"/>
</dbReference>
<evidence type="ECO:0000256" key="12">
    <source>
        <dbReference type="PROSITE-ProRule" id="PRU00221"/>
    </source>
</evidence>
<dbReference type="InParanoid" id="A0A673W0M1"/>
<evidence type="ECO:0000256" key="15">
    <source>
        <dbReference type="SAM" id="MobiDB-lite"/>
    </source>
</evidence>
<feature type="compositionally biased region" description="Basic and acidic residues" evidence="15">
    <location>
        <begin position="180"/>
        <end position="195"/>
    </location>
</feature>
<feature type="region of interest" description="Disordered" evidence="15">
    <location>
        <begin position="454"/>
        <end position="593"/>
    </location>
</feature>
<feature type="compositionally biased region" description="Basic and acidic residues" evidence="15">
    <location>
        <begin position="227"/>
        <end position="245"/>
    </location>
</feature>
<evidence type="ECO:0000256" key="13">
    <source>
        <dbReference type="RuleBase" id="RU280818"/>
    </source>
</evidence>
<dbReference type="SUPFAM" id="SSF50978">
    <property type="entry name" value="WD40 repeat-like"/>
    <property type="match status" value="1"/>
</dbReference>
<dbReference type="GO" id="GO:0001725">
    <property type="term" value="C:stress fiber"/>
    <property type="evidence" value="ECO:0007669"/>
    <property type="project" value="UniProtKB-SubCell"/>
</dbReference>
<dbReference type="InterPro" id="IPR001680">
    <property type="entry name" value="WD40_rpt"/>
</dbReference>
<feature type="region of interest" description="Disordered" evidence="15">
    <location>
        <begin position="1"/>
        <end position="59"/>
    </location>
</feature>
<dbReference type="GO" id="GO:0016477">
    <property type="term" value="P:cell migration"/>
    <property type="evidence" value="ECO:0007669"/>
    <property type="project" value="TreeGrafter"/>
</dbReference>
<reference evidence="17" key="2">
    <citation type="submission" date="2025-09" db="UniProtKB">
        <authorList>
            <consortium name="Ensembl"/>
        </authorList>
    </citation>
    <scope>IDENTIFICATION</scope>
</reference>
<evidence type="ECO:0000256" key="2">
    <source>
        <dbReference type="ARBA" id="ARBA00009482"/>
    </source>
</evidence>
<dbReference type="SMART" id="SM01167">
    <property type="entry name" value="DUF1900"/>
    <property type="match status" value="1"/>
</dbReference>
<feature type="compositionally biased region" description="Basic and acidic residues" evidence="15">
    <location>
        <begin position="469"/>
        <end position="501"/>
    </location>
</feature>
<dbReference type="GeneTree" id="ENSGT00940000156488"/>
<evidence type="ECO:0000256" key="3">
    <source>
        <dbReference type="ARBA" id="ARBA00022490"/>
    </source>
</evidence>
<dbReference type="Gene3D" id="2.130.10.10">
    <property type="entry name" value="YVTN repeat-like/Quinoprotein amine dehydrogenase"/>
    <property type="match status" value="1"/>
</dbReference>
<keyword evidence="4" id="KW-0597">Phosphoprotein</keyword>
<keyword evidence="3" id="KW-0963">Cytoplasm</keyword>
<evidence type="ECO:0000256" key="5">
    <source>
        <dbReference type="ARBA" id="ARBA00022574"/>
    </source>
</evidence>
<feature type="region of interest" description="Disordered" evidence="15">
    <location>
        <begin position="222"/>
        <end position="271"/>
    </location>
</feature>
<feature type="compositionally biased region" description="Polar residues" evidence="15">
    <location>
        <begin position="665"/>
        <end position="674"/>
    </location>
</feature>
<dbReference type="InterPro" id="IPR036322">
    <property type="entry name" value="WD40_repeat_dom_sf"/>
</dbReference>
<feature type="region of interest" description="Disordered" evidence="15">
    <location>
        <begin position="613"/>
        <end position="752"/>
    </location>
</feature>
<keyword evidence="8" id="KW-0009">Actin-binding</keyword>
<feature type="region of interest" description="Disordered" evidence="15">
    <location>
        <begin position="1584"/>
        <end position="1610"/>
    </location>
</feature>
<comment type="subunit">
    <text evidence="11">Forms homooligomers, but does not form complexes with the other coronins. Interacts with Arp2/3 complex components, including ACTR2, ARPC1B and ARPC2. Binds actin.</text>
</comment>
<evidence type="ECO:0000256" key="14">
    <source>
        <dbReference type="SAM" id="Coils"/>
    </source>
</evidence>
<dbReference type="Pfam" id="PF00400">
    <property type="entry name" value="WD40"/>
    <property type="match status" value="3"/>
</dbReference>
<sequence>MGQKLNKGLEKVKGQRVGKGRSLNAYNGGEQSKQGGEEGLEAQLEPSEQGSGCRSAGTGSYGIAEQLIVSSSLATEQGDDELTATPALTDTLIKEPMSPALGEEQSPLTVGGGNEGGDREDRAVTHSTDMPECILNSERSTQCSEPKTQKKAADNKKRVNTGTGATMEEQVMSKCPAGGGHRDSDTEDMTDRSNTEDLSSEPTKEDFVLLEKDESWLSCDVSSAIADSRDKEKEKKQPSVKRIVEEDTTSAAGVDKPQDLPMLPSDPQRNVYSAVDDLRLSEDRLLSGKKQQESQTASSLGTETSKTQVTWDEDTSSTVNTYCVLSCKGSSGCEAQTSRSPADCSERADPHLAEPAGIGCPPKKAERTKAVKAISENESGITAVCDLKTGIQGKEPDLLSIESTHANSKSTDINNTFYDDKNCTHEDLVLLNIEEELDEKTEALIALNTKMKPGKCWEKTDPVKSGSQTEKEQKATAPDEHPQVKDTQRREVKRDCVKDNRIGPCESNQCEPELHMSSSTGVQGNLKPPHPPQPPPRPNAKGTDKRGKSIHSQIGVKKFDNVESNDGSVSLQQQTTTYTGKAKPVSSSPDTCTSITNHQHLADDSLEQCNVIPSPPLSVPKLEGSDGQRQVVPMQREREPVCYTHVTTPPPITHLLPEREMVSTVPKQHNSMDFTQPEDRTTGASIDPSVPVKRPKPKGPPPHVPKKPQNPFKIPATKTCSMDEQKRGDDYHHKEEKKKRRQPHQVSKGNACDTASRDMCVLWDDTGSSYTVPSNMYTPDHFDSMDDFSQQQRAPTREEKYRNIIDFDAWARMVKLAAEEEKPKQLDMLDGRTFLEKQAKLKGPPPPVPTKPHKPFVPLETVPNSEDIAWPSDDEEIRELALCEKMEYEDDDPKPQPDTVSTDVRWKNLGDHRIHSGLGEPTDRESVAELETETYRPVAELIKETNQMYQRIRHADQTEPLMAKSMIRHADQTEPLMAKSMIRHADQTEPLMAKSMIRHADQTELLMAKSMIRHAERTEPLMAKSMIRHAERTEPLMAKSMIRHADQTERLTAKSMIRHADQTEPLMAKSMMRHADQTEPLMAKSMIRHADQTEPLMAKSMIRHADQTECLTAKSMIRHAERTEPLMSKSIDGAVDLGQSLKVSQMKKAFDVTKKPAEKSPETKPEPKKDMFRRVVRASKFRHVFGQALKNDQCYDDIRVSRVTWDSSFCAVNPKFVAIIIEASGGGAFLVLPLLKTGRIDKAYPTVCGHTGPVLDIDWCPHNDHVIASGSEDCTVMVWQIPENGLVTPLAEPVVVLEGHSKRVGIVTWHPTARNVLMSAGCDNLIIIWNVGTGEAMIQLEDMHPDVIFSACWSRNGALICTACKDKNIRVIDPRKEKIVAEKDKAHDGARPMRAIFLADGNVFTTGFSRMSERQLALWNPKSMEEPISVHELDTSNGVLLPFYDADTSVVYLCGKGDSSIRYFEITDEAPFVHYLNTFSSKEPQRGMGYMPKRGLDVNKCEIARFYKLHERKCEPIIMTVPRKSDLFQDDLYPDTAGPDCAIEAEDWFDGKNGEPILISLKNGYVPGKNRDLKVVKKSNVLEGKPAKKAANTSPAESKASPHPSIQNEGKLEELLREVKSLRDLVTLQDRRIAKLEDQMSKVAI</sequence>
<feature type="compositionally biased region" description="Basic and acidic residues" evidence="15">
    <location>
        <begin position="283"/>
        <end position="292"/>
    </location>
</feature>
<feature type="repeat" description="WD" evidence="12">
    <location>
        <begin position="1247"/>
        <end position="1289"/>
    </location>
</feature>
<feature type="compositionally biased region" description="Polar residues" evidence="15">
    <location>
        <begin position="293"/>
        <end position="313"/>
    </location>
</feature>
<comment type="similarity">
    <text evidence="2 13">Belongs to the WD repeat coronin family.</text>
</comment>
<evidence type="ECO:0000256" key="7">
    <source>
        <dbReference type="ARBA" id="ARBA00023054"/>
    </source>
</evidence>
<dbReference type="PANTHER" id="PTHR10856">
    <property type="entry name" value="CORONIN"/>
    <property type="match status" value="1"/>
</dbReference>